<evidence type="ECO:0000313" key="3">
    <source>
        <dbReference type="EMBL" id="TDR43322.1"/>
    </source>
</evidence>
<dbReference type="Pfam" id="PF14339">
    <property type="entry name" value="DUF4394"/>
    <property type="match status" value="2"/>
</dbReference>
<dbReference type="OrthoDB" id="531718at2"/>
<feature type="domain" description="DUF4394" evidence="2">
    <location>
        <begin position="322"/>
        <end position="581"/>
    </location>
</feature>
<protein>
    <submittedName>
        <fullName evidence="3">Uncharacterized protein DUF4394</fullName>
    </submittedName>
</protein>
<accession>A0A4R6YXD0</accession>
<dbReference type="AlphaFoldDB" id="A0A4R6YXD0"/>
<dbReference type="RefSeq" id="WP_133819218.1">
    <property type="nucleotide sequence ID" value="NZ_SNZH01000007.1"/>
</dbReference>
<comment type="caution">
    <text evidence="3">The sequence shown here is derived from an EMBL/GenBank/DDBJ whole genome shotgun (WGS) entry which is preliminary data.</text>
</comment>
<gene>
    <name evidence="3" type="ORF">DFR29_107336</name>
</gene>
<dbReference type="EMBL" id="SNZH01000007">
    <property type="protein sequence ID" value="TDR43322.1"/>
    <property type="molecule type" value="Genomic_DNA"/>
</dbReference>
<sequence>MSRPVVFSAPRCAALAATALSLMLLAPAALARPVVVLTTGNGIAIVDDQTPGSPGAVLPVSGLTVSDNLVAIDVRPQNNRLYGLGYNNFTSNVQLYAIEYRAGSAVATAVGPAGSFVDAAGSPLLINGPAFDIDFNPTVDRLRVITSTGQSFRMNPNNGALVDGDLGGAVGSVAGLNPDGSANGAGTAFDAAAYTNNQANVTTTTLYTIDSASDRLFIVNPPNAGTLTTPLPLTLGGSTLDISSESGFDIPSGINVAAGNAAASGLAYAAFTVAGVSGLYQLELSSGVTSLVGTLGGLSVRDIAVAGLPSSAQSLNVSGSSLQRFLLQSPASSVSVTITGVAAGERLVGFDTRPATGQWIALGVNAAANTATLYRLDPQTGAATQLGATAGTIAFVDALGLPIDLADGSYGVSFNPSVDRVRVVSSSGLNFRANPLTGGPVDGDLGGPSGSVAGTNPDGPVTIAAMPAGLDGAAYTNNFAGTTITTLYTIEASGDRLLIQNPPNSGTQTLPMSITLNGSAVDFSAATGFDIPPGPAAAANNLPVSGHAYVALTIAGATRLYRLQLDTGVLSDFGPIGAGTTASAGLTVGDVFSDTLFEDGFE</sequence>
<feature type="domain" description="DUF4394" evidence="2">
    <location>
        <begin position="45"/>
        <end position="304"/>
    </location>
</feature>
<organism evidence="3 4">
    <name type="scientific">Tahibacter aquaticus</name>
    <dbReference type="NCBI Taxonomy" id="520092"/>
    <lineage>
        <taxon>Bacteria</taxon>
        <taxon>Pseudomonadati</taxon>
        <taxon>Pseudomonadota</taxon>
        <taxon>Gammaproteobacteria</taxon>
        <taxon>Lysobacterales</taxon>
        <taxon>Rhodanobacteraceae</taxon>
        <taxon>Tahibacter</taxon>
    </lineage>
</organism>
<feature type="signal peptide" evidence="1">
    <location>
        <begin position="1"/>
        <end position="31"/>
    </location>
</feature>
<evidence type="ECO:0000259" key="2">
    <source>
        <dbReference type="Pfam" id="PF14339"/>
    </source>
</evidence>
<name>A0A4R6YXD0_9GAMM</name>
<proteinExistence type="predicted"/>
<evidence type="ECO:0000256" key="1">
    <source>
        <dbReference type="SAM" id="SignalP"/>
    </source>
</evidence>
<dbReference type="Proteomes" id="UP000295293">
    <property type="component" value="Unassembled WGS sequence"/>
</dbReference>
<keyword evidence="4" id="KW-1185">Reference proteome</keyword>
<keyword evidence="1" id="KW-0732">Signal</keyword>
<reference evidence="3 4" key="1">
    <citation type="submission" date="2019-03" db="EMBL/GenBank/DDBJ databases">
        <title>Genomic Encyclopedia of Type Strains, Phase IV (KMG-IV): sequencing the most valuable type-strain genomes for metagenomic binning, comparative biology and taxonomic classification.</title>
        <authorList>
            <person name="Goeker M."/>
        </authorList>
    </citation>
    <scope>NUCLEOTIDE SEQUENCE [LARGE SCALE GENOMIC DNA]</scope>
    <source>
        <strain evidence="3 4">DSM 21667</strain>
    </source>
</reference>
<feature type="chain" id="PRO_5020661015" evidence="1">
    <location>
        <begin position="32"/>
        <end position="602"/>
    </location>
</feature>
<dbReference type="InterPro" id="IPR025507">
    <property type="entry name" value="DUF4394"/>
</dbReference>
<evidence type="ECO:0000313" key="4">
    <source>
        <dbReference type="Proteomes" id="UP000295293"/>
    </source>
</evidence>